<evidence type="ECO:0000313" key="8">
    <source>
        <dbReference type="EMBL" id="KWA78804.1"/>
    </source>
</evidence>
<dbReference type="GO" id="GO:0009295">
    <property type="term" value="C:nucleoid"/>
    <property type="evidence" value="ECO:0007669"/>
    <property type="project" value="UniProtKB-SubCell"/>
</dbReference>
<dbReference type="EMBL" id="LPHD01000130">
    <property type="protein sequence ID" value="KWA78804.1"/>
    <property type="molecule type" value="Genomic_DNA"/>
</dbReference>
<dbReference type="Pfam" id="PF00816">
    <property type="entry name" value="Histone_HNS"/>
    <property type="match status" value="1"/>
</dbReference>
<protein>
    <submittedName>
        <fullName evidence="8">DNA-binding protein</fullName>
    </submittedName>
</protein>
<keyword evidence="5" id="KW-0175">Coiled coil</keyword>
<sequence>MAANKRTYSDVKAQIAALQAEAAALRDQALTTIIADVRAKVAEYGLTEQDVFGRKRAPRTRNATTAKSASVPKYRDPKTGATWSGKGRAPAWITKARNRDRFLIEQ</sequence>
<evidence type="ECO:0000313" key="9">
    <source>
        <dbReference type="EMBL" id="KWZ58330.1"/>
    </source>
</evidence>
<dbReference type="SMART" id="SM00528">
    <property type="entry name" value="HNS"/>
    <property type="match status" value="1"/>
</dbReference>
<evidence type="ECO:0000256" key="1">
    <source>
        <dbReference type="ARBA" id="ARBA00004453"/>
    </source>
</evidence>
<reference evidence="8 10" key="1">
    <citation type="submission" date="2015-11" db="EMBL/GenBank/DDBJ databases">
        <title>Expanding the genomic diversity of Burkholderia species for the development of highly accurate diagnostics.</title>
        <authorList>
            <person name="Sahl J."/>
            <person name="Keim P."/>
            <person name="Wagner D."/>
        </authorList>
    </citation>
    <scope>NUCLEOTIDE SEQUENCE [LARGE SCALE GENOMIC DNA]</scope>
    <source>
        <strain evidence="8 10">MSMB2087WGS</strain>
    </source>
</reference>
<evidence type="ECO:0000256" key="3">
    <source>
        <dbReference type="ARBA" id="ARBA00022490"/>
    </source>
</evidence>
<accession>A0A106UYS1</accession>
<feature type="coiled-coil region" evidence="5">
    <location>
        <begin position="1"/>
        <end position="28"/>
    </location>
</feature>
<evidence type="ECO:0000256" key="4">
    <source>
        <dbReference type="ARBA" id="ARBA00023125"/>
    </source>
</evidence>
<dbReference type="GO" id="GO:0003677">
    <property type="term" value="F:DNA binding"/>
    <property type="evidence" value="ECO:0007669"/>
    <property type="project" value="UniProtKB-KW"/>
</dbReference>
<gene>
    <name evidence="9" type="ORF">WK57_17560</name>
    <name evidence="8" type="ORF">WL29_32355</name>
</gene>
<dbReference type="AlphaFoldDB" id="A0A106UYS1"/>
<name>A0A106UYS1_9BURK</name>
<dbReference type="Gene3D" id="4.10.430.30">
    <property type="match status" value="1"/>
</dbReference>
<dbReference type="SUPFAM" id="SSF81273">
    <property type="entry name" value="H-NS histone-like proteins"/>
    <property type="match status" value="1"/>
</dbReference>
<dbReference type="PANTHER" id="PTHR38097">
    <property type="match status" value="1"/>
</dbReference>
<comment type="similarity">
    <text evidence="2">Belongs to the histone-like protein H-NS family.</text>
</comment>
<evidence type="ECO:0000256" key="6">
    <source>
        <dbReference type="SAM" id="MobiDB-lite"/>
    </source>
</evidence>
<dbReference type="Proteomes" id="UP000060630">
    <property type="component" value="Unassembled WGS sequence"/>
</dbReference>
<evidence type="ECO:0000256" key="5">
    <source>
        <dbReference type="SAM" id="Coils"/>
    </source>
</evidence>
<evidence type="ECO:0000313" key="11">
    <source>
        <dbReference type="Proteomes" id="UP000070119"/>
    </source>
</evidence>
<dbReference type="InterPro" id="IPR027444">
    <property type="entry name" value="H-NS_C_dom"/>
</dbReference>
<dbReference type="PANTHER" id="PTHR38097:SF2">
    <property type="entry name" value="DNA-BINDING PROTEIN STPA"/>
    <property type="match status" value="1"/>
</dbReference>
<reference evidence="9 11" key="2">
    <citation type="submission" date="2015-11" db="EMBL/GenBank/DDBJ databases">
        <authorList>
            <person name="Sahl J."/>
            <person name="Wagner D."/>
            <person name="Keim P."/>
        </authorList>
    </citation>
    <scope>NUCLEOTIDE SEQUENCE [LARGE SCALE GENOMIC DNA]</scope>
    <source>
        <strain evidence="9 11">MSMB1157</strain>
    </source>
</reference>
<proteinExistence type="inferred from homology"/>
<evidence type="ECO:0000256" key="2">
    <source>
        <dbReference type="ARBA" id="ARBA00010610"/>
    </source>
</evidence>
<comment type="subcellular location">
    <subcellularLocation>
        <location evidence="1">Cytoplasm</location>
        <location evidence="1">Nucleoid</location>
    </subcellularLocation>
</comment>
<keyword evidence="3" id="KW-0963">Cytoplasm</keyword>
<comment type="caution">
    <text evidence="8">The sequence shown here is derived from an EMBL/GenBank/DDBJ whole genome shotgun (WGS) entry which is preliminary data.</text>
</comment>
<organism evidence="8 10">
    <name type="scientific">Burkholderia ubonensis</name>
    <dbReference type="NCBI Taxonomy" id="101571"/>
    <lineage>
        <taxon>Bacteria</taxon>
        <taxon>Pseudomonadati</taxon>
        <taxon>Pseudomonadota</taxon>
        <taxon>Betaproteobacteria</taxon>
        <taxon>Burkholderiales</taxon>
        <taxon>Burkholderiaceae</taxon>
        <taxon>Burkholderia</taxon>
        <taxon>Burkholderia cepacia complex</taxon>
    </lineage>
</organism>
<keyword evidence="4 8" id="KW-0238">DNA-binding</keyword>
<evidence type="ECO:0000259" key="7">
    <source>
        <dbReference type="SMART" id="SM00528"/>
    </source>
</evidence>
<dbReference type="Proteomes" id="UP000070119">
    <property type="component" value="Unassembled WGS sequence"/>
</dbReference>
<feature type="region of interest" description="Disordered" evidence="6">
    <location>
        <begin position="57"/>
        <end position="88"/>
    </location>
</feature>
<evidence type="ECO:0000313" key="10">
    <source>
        <dbReference type="Proteomes" id="UP000060630"/>
    </source>
</evidence>
<dbReference type="EMBL" id="LNJU01000003">
    <property type="protein sequence ID" value="KWZ58330.1"/>
    <property type="molecule type" value="Genomic_DNA"/>
</dbReference>
<feature type="domain" description="DNA-binding protein H-NS-like C-terminal" evidence="7">
    <location>
        <begin position="64"/>
        <end position="104"/>
    </location>
</feature>